<organism evidence="1 2">
    <name type="scientific">Cellulomonas fulva</name>
    <dbReference type="NCBI Taxonomy" id="2835530"/>
    <lineage>
        <taxon>Bacteria</taxon>
        <taxon>Bacillati</taxon>
        <taxon>Actinomycetota</taxon>
        <taxon>Actinomycetes</taxon>
        <taxon>Micrococcales</taxon>
        <taxon>Cellulomonadaceae</taxon>
        <taxon>Cellulomonas</taxon>
    </lineage>
</organism>
<name>A0ABS5TWG0_9CELL</name>
<keyword evidence="2" id="KW-1185">Reference proteome</keyword>
<gene>
    <name evidence="1" type="ORF">KIN34_03985</name>
</gene>
<evidence type="ECO:0000313" key="2">
    <source>
        <dbReference type="Proteomes" id="UP000722125"/>
    </source>
</evidence>
<dbReference type="Proteomes" id="UP000722125">
    <property type="component" value="Unassembled WGS sequence"/>
</dbReference>
<dbReference type="EMBL" id="JAHBOH010000001">
    <property type="protein sequence ID" value="MBT0993444.1"/>
    <property type="molecule type" value="Genomic_DNA"/>
</dbReference>
<sequence length="108" mass="11840">MRQPDPAARPRVVCLCGSLRFPHVFEAERRRLTSLGVIVLGPEPVDGEVTPDRRAALSELHRRRIDLADEVRVVSEGGYVGSATRREIAYARAHGKAVSTVEPALELG</sequence>
<comment type="caution">
    <text evidence="1">The sequence shown here is derived from an EMBL/GenBank/DDBJ whole genome shotgun (WGS) entry which is preliminary data.</text>
</comment>
<evidence type="ECO:0000313" key="1">
    <source>
        <dbReference type="EMBL" id="MBT0993444.1"/>
    </source>
</evidence>
<protein>
    <submittedName>
        <fullName evidence="1">Uncharacterized protein</fullName>
    </submittedName>
</protein>
<reference evidence="1 2" key="1">
    <citation type="submission" date="2021-05" db="EMBL/GenBank/DDBJ databases">
        <title>Description of Cellulomonas sp. DKR-3 sp. nov.</title>
        <authorList>
            <person name="Dahal R.H."/>
            <person name="Chaudhary D.K."/>
        </authorList>
    </citation>
    <scope>NUCLEOTIDE SEQUENCE [LARGE SCALE GENOMIC DNA]</scope>
    <source>
        <strain evidence="1 2">DKR-3</strain>
    </source>
</reference>
<proteinExistence type="predicted"/>
<accession>A0ABS5TWG0</accession>